<dbReference type="EMBL" id="CP035491">
    <property type="protein sequence ID" value="QAY72270.1"/>
    <property type="molecule type" value="Genomic_DNA"/>
</dbReference>
<dbReference type="AlphaFoldDB" id="A0A4P6F851"/>
<dbReference type="Proteomes" id="UP000291259">
    <property type="component" value="Chromosome"/>
</dbReference>
<feature type="region of interest" description="Disordered" evidence="6">
    <location>
        <begin position="65"/>
        <end position="140"/>
    </location>
</feature>
<keyword evidence="3 7" id="KW-0812">Transmembrane</keyword>
<keyword evidence="5 7" id="KW-0472">Membrane</keyword>
<reference evidence="9 10" key="1">
    <citation type="submission" date="2019-01" db="EMBL/GenBank/DDBJ databases">
        <title>Genome sequencing of strain FW100M-8.</title>
        <authorList>
            <person name="Heo J."/>
            <person name="Kim S.-J."/>
            <person name="Kim J.-S."/>
            <person name="Hong S.-B."/>
            <person name="Kwon S.-W."/>
        </authorList>
    </citation>
    <scope>NUCLEOTIDE SEQUENCE [LARGE SCALE GENOMIC DNA]</scope>
    <source>
        <strain evidence="9 10">FW100M-8</strain>
    </source>
</reference>
<evidence type="ECO:0000313" key="9">
    <source>
        <dbReference type="EMBL" id="QAY72270.1"/>
    </source>
</evidence>
<evidence type="ECO:0000256" key="1">
    <source>
        <dbReference type="ARBA" id="ARBA00004651"/>
    </source>
</evidence>
<dbReference type="KEGG" id="agf:ET445_01875"/>
<keyword evidence="2" id="KW-1003">Cell membrane</keyword>
<protein>
    <submittedName>
        <fullName evidence="9">PLDc_N domain-containing protein</fullName>
    </submittedName>
</protein>
<sequence>MLIRFAIPLLVAAVVFIVYAVVDCALFDRSRIRGIPRGWWIVVILFVPILGAVLWFVIGRGRARPARAGGVGRAPASPDDDPEFLRRLERDSEQDERIRRLEQELADLDSDFDPGLDDGSGHRHPDTPDGDGATGGRPNA</sequence>
<evidence type="ECO:0000313" key="10">
    <source>
        <dbReference type="Proteomes" id="UP000291259"/>
    </source>
</evidence>
<dbReference type="Pfam" id="PF13396">
    <property type="entry name" value="PLDc_N"/>
    <property type="match status" value="1"/>
</dbReference>
<evidence type="ECO:0000259" key="8">
    <source>
        <dbReference type="Pfam" id="PF13396"/>
    </source>
</evidence>
<evidence type="ECO:0000256" key="4">
    <source>
        <dbReference type="ARBA" id="ARBA00022989"/>
    </source>
</evidence>
<accession>A0A4P6F851</accession>
<feature type="transmembrane region" description="Helical" evidence="7">
    <location>
        <begin position="39"/>
        <end position="58"/>
    </location>
</feature>
<evidence type="ECO:0000256" key="3">
    <source>
        <dbReference type="ARBA" id="ARBA00022692"/>
    </source>
</evidence>
<proteinExistence type="predicted"/>
<evidence type="ECO:0000256" key="7">
    <source>
        <dbReference type="SAM" id="Phobius"/>
    </source>
</evidence>
<evidence type="ECO:0000256" key="6">
    <source>
        <dbReference type="SAM" id="MobiDB-lite"/>
    </source>
</evidence>
<name>A0A4P6F851_9MICO</name>
<dbReference type="GO" id="GO:0005886">
    <property type="term" value="C:plasma membrane"/>
    <property type="evidence" value="ECO:0007669"/>
    <property type="project" value="UniProtKB-SubCell"/>
</dbReference>
<organism evidence="9 10">
    <name type="scientific">Agromyces protaetiae</name>
    <dbReference type="NCBI Taxonomy" id="2509455"/>
    <lineage>
        <taxon>Bacteria</taxon>
        <taxon>Bacillati</taxon>
        <taxon>Actinomycetota</taxon>
        <taxon>Actinomycetes</taxon>
        <taxon>Micrococcales</taxon>
        <taxon>Microbacteriaceae</taxon>
        <taxon>Agromyces</taxon>
    </lineage>
</organism>
<gene>
    <name evidence="9" type="ORF">ET445_01875</name>
</gene>
<evidence type="ECO:0000256" key="2">
    <source>
        <dbReference type="ARBA" id="ARBA00022475"/>
    </source>
</evidence>
<dbReference type="InterPro" id="IPR027379">
    <property type="entry name" value="CLS_N"/>
</dbReference>
<keyword evidence="10" id="KW-1185">Reference proteome</keyword>
<feature type="compositionally biased region" description="Acidic residues" evidence="6">
    <location>
        <begin position="104"/>
        <end position="116"/>
    </location>
</feature>
<comment type="subcellular location">
    <subcellularLocation>
        <location evidence="1">Cell membrane</location>
        <topology evidence="1">Multi-pass membrane protein</topology>
    </subcellularLocation>
</comment>
<feature type="domain" description="Cardiolipin synthase N-terminal" evidence="8">
    <location>
        <begin position="15"/>
        <end position="60"/>
    </location>
</feature>
<dbReference type="RefSeq" id="WP_129188327.1">
    <property type="nucleotide sequence ID" value="NZ_CP035491.1"/>
</dbReference>
<keyword evidence="4 7" id="KW-1133">Transmembrane helix</keyword>
<dbReference type="OrthoDB" id="3298527at2"/>
<feature type="compositionally biased region" description="Basic and acidic residues" evidence="6">
    <location>
        <begin position="83"/>
        <end position="103"/>
    </location>
</feature>
<evidence type="ECO:0000256" key="5">
    <source>
        <dbReference type="ARBA" id="ARBA00023136"/>
    </source>
</evidence>